<keyword evidence="1" id="KW-0479">Metal-binding</keyword>
<keyword evidence="4" id="KW-1185">Reference proteome</keyword>
<dbReference type="InterPro" id="IPR014710">
    <property type="entry name" value="RmlC-like_jellyroll"/>
</dbReference>
<feature type="domain" description="Cupin type-2" evidence="2">
    <location>
        <begin position="45"/>
        <end position="117"/>
    </location>
</feature>
<evidence type="ECO:0000313" key="4">
    <source>
        <dbReference type="Proteomes" id="UP000325372"/>
    </source>
</evidence>
<dbReference type="SUPFAM" id="SSF51182">
    <property type="entry name" value="RmlC-like cupins"/>
    <property type="match status" value="1"/>
</dbReference>
<protein>
    <submittedName>
        <fullName evidence="3">Cupin domain-containing protein</fullName>
    </submittedName>
</protein>
<sequence>MSKGFKPVVSMGDLDLEPFSQGAHYASSDAGVSEALRLTQLGASYCEVPPGKAACPFHVHHVEDEMFVILEGSGTYRFGDTRYAVAAGDVLGAPRGGPAYAHKLTNTGDTTLRYLAISSRSDTDVCEYPDSGKFLVASRKSLGFERRFEYIGRKSEGRDYWEGEDSAD</sequence>
<dbReference type="GO" id="GO:0046872">
    <property type="term" value="F:metal ion binding"/>
    <property type="evidence" value="ECO:0007669"/>
    <property type="project" value="UniProtKB-KW"/>
</dbReference>
<evidence type="ECO:0000313" key="3">
    <source>
        <dbReference type="EMBL" id="KAA9132526.1"/>
    </source>
</evidence>
<dbReference type="PANTHER" id="PTHR35848:SF6">
    <property type="entry name" value="CUPIN TYPE-2 DOMAIN-CONTAINING PROTEIN"/>
    <property type="match status" value="1"/>
</dbReference>
<dbReference type="InterPro" id="IPR013096">
    <property type="entry name" value="Cupin_2"/>
</dbReference>
<accession>A0A5N0TF73</accession>
<dbReference type="Proteomes" id="UP000325372">
    <property type="component" value="Unassembled WGS sequence"/>
</dbReference>
<organism evidence="3 4">
    <name type="scientific">Marinihelvus fidelis</name>
    <dbReference type="NCBI Taxonomy" id="2613842"/>
    <lineage>
        <taxon>Bacteria</taxon>
        <taxon>Pseudomonadati</taxon>
        <taxon>Pseudomonadota</taxon>
        <taxon>Gammaproteobacteria</taxon>
        <taxon>Chromatiales</taxon>
        <taxon>Wenzhouxiangellaceae</taxon>
        <taxon>Marinihelvus</taxon>
    </lineage>
</organism>
<evidence type="ECO:0000256" key="1">
    <source>
        <dbReference type="ARBA" id="ARBA00022723"/>
    </source>
</evidence>
<gene>
    <name evidence="3" type="ORF">F3N42_04695</name>
</gene>
<dbReference type="InterPro" id="IPR051610">
    <property type="entry name" value="GPI/OXD"/>
</dbReference>
<proteinExistence type="predicted"/>
<dbReference type="CDD" id="cd02224">
    <property type="entry name" value="cupin_SPO2919-like"/>
    <property type="match status" value="1"/>
</dbReference>
<dbReference type="Pfam" id="PF07883">
    <property type="entry name" value="Cupin_2"/>
    <property type="match status" value="1"/>
</dbReference>
<dbReference type="PANTHER" id="PTHR35848">
    <property type="entry name" value="OXALATE-BINDING PROTEIN"/>
    <property type="match status" value="1"/>
</dbReference>
<dbReference type="InterPro" id="IPR011051">
    <property type="entry name" value="RmlC_Cupin_sf"/>
</dbReference>
<dbReference type="AlphaFoldDB" id="A0A5N0TF73"/>
<comment type="caution">
    <text evidence="3">The sequence shown here is derived from an EMBL/GenBank/DDBJ whole genome shotgun (WGS) entry which is preliminary data.</text>
</comment>
<name>A0A5N0TF73_9GAMM</name>
<reference evidence="3 4" key="1">
    <citation type="submission" date="2019-09" db="EMBL/GenBank/DDBJ databases">
        <title>Wenzhouxiangella sp. Genome sequencing and assembly.</title>
        <authorList>
            <person name="Zhang R."/>
        </authorList>
    </citation>
    <scope>NUCLEOTIDE SEQUENCE [LARGE SCALE GENOMIC DNA]</scope>
    <source>
        <strain evidence="3 4">W260</strain>
    </source>
</reference>
<dbReference type="EMBL" id="VYXP01000003">
    <property type="protein sequence ID" value="KAA9132526.1"/>
    <property type="molecule type" value="Genomic_DNA"/>
</dbReference>
<dbReference type="Gene3D" id="2.60.120.10">
    <property type="entry name" value="Jelly Rolls"/>
    <property type="match status" value="1"/>
</dbReference>
<evidence type="ECO:0000259" key="2">
    <source>
        <dbReference type="Pfam" id="PF07883"/>
    </source>
</evidence>